<organism evidence="2">
    <name type="scientific">uncultured Sphingopyxis sp</name>
    <dbReference type="NCBI Taxonomy" id="310581"/>
    <lineage>
        <taxon>Bacteria</taxon>
        <taxon>Pseudomonadati</taxon>
        <taxon>Pseudomonadota</taxon>
        <taxon>Alphaproteobacteria</taxon>
        <taxon>Sphingomonadales</taxon>
        <taxon>Sphingomonadaceae</taxon>
        <taxon>Sphingopyxis</taxon>
        <taxon>environmental samples</taxon>
    </lineage>
</organism>
<accession>A0A1Y5PR17</accession>
<protein>
    <recommendedName>
        <fullName evidence="3">Transposase</fullName>
    </recommendedName>
</protein>
<sequence length="82" mass="9298">MSSAGRDGTHSSRPFCFARVSPFERPDDVPPRIRRTGRIGHKTSGTNRLAGTNEVRKTLYGLYGFSVARRFRRDARRIAGWC</sequence>
<dbReference type="AlphaFoldDB" id="A0A1Y5PR17"/>
<dbReference type="KEGG" id="sphu:SPPYR_1343"/>
<evidence type="ECO:0000313" key="2">
    <source>
        <dbReference type="EMBL" id="SBV32463.1"/>
    </source>
</evidence>
<dbReference type="EMBL" id="LT598653">
    <property type="protein sequence ID" value="SBV32463.1"/>
    <property type="molecule type" value="Genomic_DNA"/>
</dbReference>
<proteinExistence type="predicted"/>
<reference evidence="2" key="1">
    <citation type="submission" date="2016-03" db="EMBL/GenBank/DDBJ databases">
        <authorList>
            <person name="Ploux O."/>
        </authorList>
    </citation>
    <scope>NUCLEOTIDE SEQUENCE</scope>
    <source>
        <strain evidence="2">UC10</strain>
    </source>
</reference>
<evidence type="ECO:0000256" key="1">
    <source>
        <dbReference type="SAM" id="MobiDB-lite"/>
    </source>
</evidence>
<evidence type="ECO:0008006" key="3">
    <source>
        <dbReference type="Google" id="ProtNLM"/>
    </source>
</evidence>
<feature type="region of interest" description="Disordered" evidence="1">
    <location>
        <begin position="22"/>
        <end position="48"/>
    </location>
</feature>
<name>A0A1Y5PR17_9SPHN</name>
<feature type="compositionally biased region" description="Basic and acidic residues" evidence="1">
    <location>
        <begin position="22"/>
        <end position="31"/>
    </location>
</feature>
<feature type="compositionally biased region" description="Basic residues" evidence="1">
    <location>
        <begin position="32"/>
        <end position="41"/>
    </location>
</feature>
<gene>
    <name evidence="2" type="ORF">SPPYR_1343</name>
</gene>